<accession>A0A1E7JH27</accession>
<dbReference type="PATRIC" id="fig|933944.5.peg.4246"/>
<sequence>MTAYQHAHQEDQAYEWGEWGAAAPPPECPAHAAGNVVPLSGPRFHTDPAGHYREMRAEHGPVVPVLLPGDVPAWLVIGYQEMYQVTTDSRLFPRDSGLWNQWETLPEDWPLRPMIGERQPSIYYTVGAEHRRHLEMVQSAMENISPLELRKHCEELADQLLDTFCARGEADIIAEYAKPLPVLVLARLLGFPDSDGPGLIKAMSDLADGGAEALEGFQHFGAKIHELVANKRASAGADLTSWMLAYPEPFTDEEYALDLMAITAAGHLPTADWIGNSIRLMLTDDRFAASLTGNRRSIPEAMNEVLWEDTPTQILAGRWAASDTWLGGQRIRSGDMLLLGLAGANADPKVHVTTAGADTGLRGGNSAHFAFSHGEFQCPFQAQEIAETIARIGIEILLDRLPEIDLAIPAGALARRPSAFLRGMTALPVHFAPTPPIEGTS</sequence>
<evidence type="ECO:0000313" key="2">
    <source>
        <dbReference type="EMBL" id="OEU85761.1"/>
    </source>
</evidence>
<dbReference type="GO" id="GO:0016705">
    <property type="term" value="F:oxidoreductase activity, acting on paired donors, with incorporation or reduction of molecular oxygen"/>
    <property type="evidence" value="ECO:0007669"/>
    <property type="project" value="InterPro"/>
</dbReference>
<dbReference type="PRINTS" id="PR00359">
    <property type="entry name" value="BP450"/>
</dbReference>
<keyword evidence="3" id="KW-1185">Reference proteome</keyword>
<evidence type="ECO:0000256" key="1">
    <source>
        <dbReference type="ARBA" id="ARBA00010617"/>
    </source>
</evidence>
<proteinExistence type="inferred from homology"/>
<dbReference type="Gene3D" id="1.10.630.10">
    <property type="entry name" value="Cytochrome P450"/>
    <property type="match status" value="1"/>
</dbReference>
<dbReference type="SUPFAM" id="SSF48264">
    <property type="entry name" value="Cytochrome P450"/>
    <property type="match status" value="1"/>
</dbReference>
<dbReference type="RefSeq" id="WP_070010839.1">
    <property type="nucleotide sequence ID" value="NZ_LJGS01000039.1"/>
</dbReference>
<organism evidence="2 3">
    <name type="scientific">Streptomyces abyssalis</name>
    <dbReference type="NCBI Taxonomy" id="933944"/>
    <lineage>
        <taxon>Bacteria</taxon>
        <taxon>Bacillati</taxon>
        <taxon>Actinomycetota</taxon>
        <taxon>Actinomycetes</taxon>
        <taxon>Kitasatosporales</taxon>
        <taxon>Streptomycetaceae</taxon>
        <taxon>Streptomyces</taxon>
    </lineage>
</organism>
<gene>
    <name evidence="2" type="ORF">AN215_25385</name>
</gene>
<dbReference type="STRING" id="933944.AN215_25385"/>
<dbReference type="GO" id="GO:0005506">
    <property type="term" value="F:iron ion binding"/>
    <property type="evidence" value="ECO:0007669"/>
    <property type="project" value="InterPro"/>
</dbReference>
<name>A0A1E7JH27_9ACTN</name>
<dbReference type="EMBL" id="LJGT01000041">
    <property type="protein sequence ID" value="OEU85761.1"/>
    <property type="molecule type" value="Genomic_DNA"/>
</dbReference>
<protein>
    <submittedName>
        <fullName evidence="2">Cytochrome</fullName>
    </submittedName>
</protein>
<reference evidence="2 3" key="1">
    <citation type="journal article" date="2016" name="Front. Microbiol.">
        <title>Comparative Genomics Analysis of Streptomyces Species Reveals Their Adaptation to the Marine Environment and Their Diversity at the Genomic Level.</title>
        <authorList>
            <person name="Tian X."/>
            <person name="Zhang Z."/>
            <person name="Yang T."/>
            <person name="Chen M."/>
            <person name="Li J."/>
            <person name="Chen F."/>
            <person name="Yang J."/>
            <person name="Li W."/>
            <person name="Zhang B."/>
            <person name="Zhang Z."/>
            <person name="Wu J."/>
            <person name="Zhang C."/>
            <person name="Long L."/>
            <person name="Xiao J."/>
        </authorList>
    </citation>
    <scope>NUCLEOTIDE SEQUENCE [LARGE SCALE GENOMIC DNA]</scope>
    <source>
        <strain evidence="2 3">SCSIO 10390</strain>
    </source>
</reference>
<dbReference type="InterPro" id="IPR002397">
    <property type="entry name" value="Cyt_P450_B"/>
</dbReference>
<dbReference type="AlphaFoldDB" id="A0A1E7JH27"/>
<comment type="caution">
    <text evidence="2">The sequence shown here is derived from an EMBL/GenBank/DDBJ whole genome shotgun (WGS) entry which is preliminary data.</text>
</comment>
<dbReference type="InterPro" id="IPR036396">
    <property type="entry name" value="Cyt_P450_sf"/>
</dbReference>
<evidence type="ECO:0000313" key="3">
    <source>
        <dbReference type="Proteomes" id="UP000176087"/>
    </source>
</evidence>
<dbReference type="CDD" id="cd20623">
    <property type="entry name" value="CYP_unk"/>
    <property type="match status" value="1"/>
</dbReference>
<dbReference type="GO" id="GO:0004497">
    <property type="term" value="F:monooxygenase activity"/>
    <property type="evidence" value="ECO:0007669"/>
    <property type="project" value="InterPro"/>
</dbReference>
<dbReference type="PANTHER" id="PTHR46696:SF1">
    <property type="entry name" value="CYTOCHROME P450 YJIB-RELATED"/>
    <property type="match status" value="1"/>
</dbReference>
<dbReference type="Proteomes" id="UP000176087">
    <property type="component" value="Unassembled WGS sequence"/>
</dbReference>
<dbReference type="GO" id="GO:0020037">
    <property type="term" value="F:heme binding"/>
    <property type="evidence" value="ECO:0007669"/>
    <property type="project" value="InterPro"/>
</dbReference>
<dbReference type="PANTHER" id="PTHR46696">
    <property type="entry name" value="P450, PUTATIVE (EUROFUNG)-RELATED"/>
    <property type="match status" value="1"/>
</dbReference>
<comment type="similarity">
    <text evidence="1">Belongs to the cytochrome P450 family.</text>
</comment>